<dbReference type="Pfam" id="PF03473">
    <property type="entry name" value="MOSC"/>
    <property type="match status" value="1"/>
</dbReference>
<comment type="catalytic activity">
    <reaction evidence="4">
        <text>Mo-molybdopterin + L-cysteine + AH2 = thio-Mo-molybdopterin + L-alanine + A + H2O</text>
        <dbReference type="Rhea" id="RHEA:42636"/>
        <dbReference type="ChEBI" id="CHEBI:13193"/>
        <dbReference type="ChEBI" id="CHEBI:15377"/>
        <dbReference type="ChEBI" id="CHEBI:17499"/>
        <dbReference type="ChEBI" id="CHEBI:35235"/>
        <dbReference type="ChEBI" id="CHEBI:57972"/>
        <dbReference type="ChEBI" id="CHEBI:71302"/>
        <dbReference type="ChEBI" id="CHEBI:82685"/>
        <dbReference type="EC" id="2.8.1.9"/>
    </reaction>
</comment>
<dbReference type="InterPro" id="IPR028886">
    <property type="entry name" value="MoCo_sulfurase"/>
</dbReference>
<dbReference type="PANTHER" id="PTHR14237:SF80">
    <property type="entry name" value="MOLYBDENUM COFACTOR SULFURASE"/>
    <property type="match status" value="1"/>
</dbReference>
<keyword evidence="2 4" id="KW-0663">Pyridoxal phosphate</keyword>
<dbReference type="InterPro" id="IPR005303">
    <property type="entry name" value="MOCOS_middle"/>
</dbReference>
<reference evidence="7" key="1">
    <citation type="submission" date="2022-07" db="EMBL/GenBank/DDBJ databases">
        <title>Phylogenomic reconstructions and comparative analyses of Kickxellomycotina fungi.</title>
        <authorList>
            <person name="Reynolds N.K."/>
            <person name="Stajich J.E."/>
            <person name="Barry K."/>
            <person name="Grigoriev I.V."/>
            <person name="Crous P."/>
            <person name="Smith M.E."/>
        </authorList>
    </citation>
    <scope>NUCLEOTIDE SEQUENCE</scope>
    <source>
        <strain evidence="7">IMI 214461</strain>
    </source>
</reference>
<evidence type="ECO:0000256" key="2">
    <source>
        <dbReference type="ARBA" id="ARBA00022898"/>
    </source>
</evidence>
<feature type="active site" evidence="4">
    <location>
        <position position="437"/>
    </location>
</feature>
<name>A0A9W8BMB1_9FUNG</name>
<keyword evidence="1 4" id="KW-0808">Transferase</keyword>
<dbReference type="AlphaFoldDB" id="A0A9W8BMB1"/>
<dbReference type="EC" id="2.8.1.9" evidence="4"/>
<dbReference type="PROSITE" id="PS51340">
    <property type="entry name" value="MOSC"/>
    <property type="match status" value="1"/>
</dbReference>
<dbReference type="SUPFAM" id="SSF141673">
    <property type="entry name" value="MOSC N-terminal domain-like"/>
    <property type="match status" value="1"/>
</dbReference>
<comment type="similarity">
    <text evidence="4">Belongs to the class-V pyridoxal-phosphate-dependent aminotransferase family. MOCOS subfamily.</text>
</comment>
<dbReference type="InterPro" id="IPR015421">
    <property type="entry name" value="PyrdxlP-dep_Trfase_major"/>
</dbReference>
<keyword evidence="8" id="KW-1185">Reference proteome</keyword>
<dbReference type="OrthoDB" id="10264306at2759"/>
<keyword evidence="3 4" id="KW-0501">Molybdenum cofactor biosynthesis</keyword>
<evidence type="ECO:0000256" key="4">
    <source>
        <dbReference type="HAMAP-Rule" id="MF_03050"/>
    </source>
</evidence>
<dbReference type="GO" id="GO:0030151">
    <property type="term" value="F:molybdenum ion binding"/>
    <property type="evidence" value="ECO:0007669"/>
    <property type="project" value="UniProtKB-UniRule"/>
</dbReference>
<evidence type="ECO:0000256" key="1">
    <source>
        <dbReference type="ARBA" id="ARBA00022679"/>
    </source>
</evidence>
<dbReference type="InterPro" id="IPR000192">
    <property type="entry name" value="Aminotrans_V_dom"/>
</dbReference>
<protein>
    <recommendedName>
        <fullName evidence="4">Molybdenum cofactor sulfurase</fullName>
        <shortName evidence="4">MCS</shortName>
        <shortName evidence="4">MOS</shortName>
        <shortName evidence="4">MoCo sulfurase</shortName>
        <ecNumber evidence="4">2.8.1.9</ecNumber>
    </recommendedName>
    <alternativeName>
        <fullName evidence="4">Molybdenum cofactor sulfurtransferase</fullName>
    </alternativeName>
</protein>
<dbReference type="InterPro" id="IPR005302">
    <property type="entry name" value="MoCF_Sase_C"/>
</dbReference>
<dbReference type="GO" id="GO:0008265">
    <property type="term" value="F:molybdenum cofactor sulfurtransferase activity"/>
    <property type="evidence" value="ECO:0007669"/>
    <property type="project" value="UniProtKB-UniRule"/>
</dbReference>
<dbReference type="InterPro" id="IPR015424">
    <property type="entry name" value="PyrdxlP-dep_Trfase"/>
</dbReference>
<evidence type="ECO:0000313" key="7">
    <source>
        <dbReference type="EMBL" id="KAJ2006856.1"/>
    </source>
</evidence>
<comment type="function">
    <text evidence="4">Sulfurates the molybdenum cofactor. Sulfation of molybdenum is essential for xanthine dehydrogenase (XDH) and aldehyde oxidase (ADO) enzymes in which molybdenum cofactor is liganded by 1 oxygen and 1 sulfur atom in active form.</text>
</comment>
<organism evidence="7 8">
    <name type="scientific">Coemansia thaxteri</name>
    <dbReference type="NCBI Taxonomy" id="2663907"/>
    <lineage>
        <taxon>Eukaryota</taxon>
        <taxon>Fungi</taxon>
        <taxon>Fungi incertae sedis</taxon>
        <taxon>Zoopagomycota</taxon>
        <taxon>Kickxellomycotina</taxon>
        <taxon>Kickxellomycetes</taxon>
        <taxon>Kickxellales</taxon>
        <taxon>Kickxellaceae</taxon>
        <taxon>Coemansia</taxon>
    </lineage>
</organism>
<dbReference type="Gene3D" id="3.90.1150.10">
    <property type="entry name" value="Aspartate Aminotransferase, domain 1"/>
    <property type="match status" value="1"/>
</dbReference>
<dbReference type="Gene3D" id="3.40.640.10">
    <property type="entry name" value="Type I PLP-dependent aspartate aminotransferase-like (Major domain)"/>
    <property type="match status" value="1"/>
</dbReference>
<evidence type="ECO:0000259" key="6">
    <source>
        <dbReference type="PROSITE" id="PS51340"/>
    </source>
</evidence>
<feature type="modified residue" description="N6-(pyridoxal phosphate)lysine" evidence="4">
    <location>
        <position position="280"/>
    </location>
</feature>
<dbReference type="PANTHER" id="PTHR14237">
    <property type="entry name" value="MOLYBDOPTERIN COFACTOR SULFURASE MOSC"/>
    <property type="match status" value="1"/>
</dbReference>
<evidence type="ECO:0000313" key="8">
    <source>
        <dbReference type="Proteomes" id="UP001150907"/>
    </source>
</evidence>
<dbReference type="Pfam" id="PF03476">
    <property type="entry name" value="MOSC_N"/>
    <property type="match status" value="1"/>
</dbReference>
<dbReference type="Pfam" id="PF00266">
    <property type="entry name" value="Aminotran_5"/>
    <property type="match status" value="1"/>
</dbReference>
<feature type="region of interest" description="Disordered" evidence="5">
    <location>
        <begin position="684"/>
        <end position="704"/>
    </location>
</feature>
<feature type="compositionally biased region" description="Polar residues" evidence="5">
    <location>
        <begin position="688"/>
        <end position="700"/>
    </location>
</feature>
<dbReference type="SUPFAM" id="SSF53383">
    <property type="entry name" value="PLP-dependent transferases"/>
    <property type="match status" value="1"/>
</dbReference>
<comment type="cofactor">
    <cofactor evidence="4">
        <name>pyridoxal 5'-phosphate</name>
        <dbReference type="ChEBI" id="CHEBI:597326"/>
    </cofactor>
</comment>
<dbReference type="HAMAP" id="MF_03050">
    <property type="entry name" value="MOCOS"/>
    <property type="match status" value="1"/>
</dbReference>
<gene>
    <name evidence="7" type="ORF">H4R26_001129</name>
</gene>
<proteinExistence type="inferred from homology"/>
<evidence type="ECO:0000256" key="5">
    <source>
        <dbReference type="SAM" id="MobiDB-lite"/>
    </source>
</evidence>
<dbReference type="Proteomes" id="UP001150907">
    <property type="component" value="Unassembled WGS sequence"/>
</dbReference>
<accession>A0A9W8BMB1</accession>
<dbReference type="EMBL" id="JANBQF010000045">
    <property type="protein sequence ID" value="KAJ2006856.1"/>
    <property type="molecule type" value="Genomic_DNA"/>
</dbReference>
<dbReference type="InterPro" id="IPR015422">
    <property type="entry name" value="PyrdxlP-dep_Trfase_small"/>
</dbReference>
<evidence type="ECO:0000256" key="3">
    <source>
        <dbReference type="ARBA" id="ARBA00023150"/>
    </source>
</evidence>
<dbReference type="GO" id="GO:0016829">
    <property type="term" value="F:lyase activity"/>
    <property type="evidence" value="ECO:0007669"/>
    <property type="project" value="UniProtKB-UniRule"/>
</dbReference>
<sequence>MAPRNAIFRRLFACVSSPASSTRESVEQYAEKPAPHSPAAEVDDYDGRLELIRRREYPQLYNASSQLATVFLDNTGSTLYAASHIRAQAEEMLTVMPANPHSHHTGSKWAHDKIEQARDRLLGFFGASSRDYALVFTANATAAIRLAGELVPLSKESTYCYTSAAHTSVVGLRSIASEWGATVRAADFDDLDDIIQPEATTGVSLVAYPAQCNFSGQRFPWDIADKVASRFPTTADSDKHSEGHAPWWVLVDAASYAASSPLNLGALRTGPDFVAVSMYKIFGAPTGVGALLVRRSSVPFLKRKRFFGGGTVTVLSFDHMWQEFRDEVEARLEDGTVDFQAIISLHHALDAHARNFGSMTRVKQHTASVTRYAVSTLNGLCHGNGHPLCKVYGHDGADFGPTVALNLVDANGEFIGYVEVERLAVMAGIAMRTGRFCNPGAARRWLDLTTSDMIRYASLGFACGDDHDIIDGKPVGAMRISFGAMTARQDIDAFASFLVRHFYNYTCVSENSAKVDKDVSSSAEASIVATADASFALPRVQVQVDQVVVYPVKSCHGWCVPHDMPWEITRSGLKYDRSFVIMRENSSIPMQQKRYPRMALIRTRIDANVLVLDAPDHPSLKVSLDPAGLFLETTQSSVCGSRVQTYRVASDEISAWLTSVLAVECYLACDPRLLLSSEASEHALASPDTLTESATATKSEPSPVLCPARRSELSFANESQILLVTSESSQKVAEWIAEEQGGDSGTAQANAAPVGPLQYRPNIVVKSAPSGSGPGRAIQPFEEFKWSSVSIGSTHLQVSGPCRRCQMIAVDQESAESLKEPYSVLARKMRIDGKVVFGIYLDNIDGAPNRMHRDSIATIQSGSLLSVAINDWQKLV</sequence>
<dbReference type="GO" id="GO:0030170">
    <property type="term" value="F:pyridoxal phosphate binding"/>
    <property type="evidence" value="ECO:0007669"/>
    <property type="project" value="UniProtKB-UniRule"/>
</dbReference>
<feature type="domain" description="MOSC" evidence="6">
    <location>
        <begin position="698"/>
        <end position="868"/>
    </location>
</feature>
<dbReference type="GO" id="GO:0006777">
    <property type="term" value="P:Mo-molybdopterin cofactor biosynthetic process"/>
    <property type="evidence" value="ECO:0007669"/>
    <property type="project" value="UniProtKB-UniRule"/>
</dbReference>
<comment type="caution">
    <text evidence="7">The sequence shown here is derived from an EMBL/GenBank/DDBJ whole genome shotgun (WGS) entry which is preliminary data.</text>
</comment>